<gene>
    <name evidence="9" type="primary">rocD</name>
    <name evidence="9" type="ORF">A1D18_04315</name>
</gene>
<keyword evidence="5" id="KW-0808">Transferase</keyword>
<dbReference type="CDD" id="cd00610">
    <property type="entry name" value="OAT_like"/>
    <property type="match status" value="1"/>
</dbReference>
<reference evidence="9 10" key="1">
    <citation type="submission" date="2016-03" db="EMBL/GenBank/DDBJ databases">
        <title>Comparative genomics of Rickettsiella.</title>
        <authorList>
            <person name="Chandler C."/>
            <person name="Wang Y."/>
        </authorList>
    </citation>
    <scope>NUCLEOTIDE SEQUENCE [LARGE SCALE GENOMIC DNA]</scope>
    <source>
        <strain evidence="9 10">RCFS May 2013</strain>
    </source>
</reference>
<evidence type="ECO:0000313" key="10">
    <source>
        <dbReference type="Proteomes" id="UP000183924"/>
    </source>
</evidence>
<evidence type="ECO:0000256" key="8">
    <source>
        <dbReference type="RuleBase" id="RU003560"/>
    </source>
</evidence>
<dbReference type="InterPro" id="IPR015421">
    <property type="entry name" value="PyrdxlP-dep_Trfase_major"/>
</dbReference>
<evidence type="ECO:0000256" key="4">
    <source>
        <dbReference type="ARBA" id="ARBA00022576"/>
    </source>
</evidence>
<evidence type="ECO:0000256" key="6">
    <source>
        <dbReference type="ARBA" id="ARBA00022898"/>
    </source>
</evidence>
<dbReference type="Proteomes" id="UP000183924">
    <property type="component" value="Unassembled WGS sequence"/>
</dbReference>
<organism evidence="9 10">
    <name type="scientific">Candidatus Rickettsiella isopodorum</name>
    <dbReference type="NCBI Taxonomy" id="1225476"/>
    <lineage>
        <taxon>Bacteria</taxon>
        <taxon>Pseudomonadati</taxon>
        <taxon>Pseudomonadota</taxon>
        <taxon>Gammaproteobacteria</taxon>
        <taxon>Legionellales</taxon>
        <taxon>Coxiellaceae</taxon>
        <taxon>Rickettsiella</taxon>
    </lineage>
</organism>
<dbReference type="GO" id="GO:0042802">
    <property type="term" value="F:identical protein binding"/>
    <property type="evidence" value="ECO:0007669"/>
    <property type="project" value="TreeGrafter"/>
</dbReference>
<dbReference type="PANTHER" id="PTHR11986:SF18">
    <property type="entry name" value="ORNITHINE AMINOTRANSFERASE, MITOCHONDRIAL"/>
    <property type="match status" value="1"/>
</dbReference>
<proteinExistence type="inferred from homology"/>
<comment type="cofactor">
    <cofactor evidence="1">
        <name>pyridoxal 5'-phosphate</name>
        <dbReference type="ChEBI" id="CHEBI:597326"/>
    </cofactor>
</comment>
<dbReference type="InterPro" id="IPR015424">
    <property type="entry name" value="PyrdxlP-dep_Trfase"/>
</dbReference>
<dbReference type="PIRSF" id="PIRSF000521">
    <property type="entry name" value="Transaminase_4ab_Lys_Orn"/>
    <property type="match status" value="1"/>
</dbReference>
<dbReference type="GO" id="GO:0030170">
    <property type="term" value="F:pyridoxal phosphate binding"/>
    <property type="evidence" value="ECO:0007669"/>
    <property type="project" value="InterPro"/>
</dbReference>
<dbReference type="InterPro" id="IPR005814">
    <property type="entry name" value="Aminotrans_3"/>
</dbReference>
<comment type="caution">
    <text evidence="9">The sequence shown here is derived from an EMBL/GenBank/DDBJ whole genome shotgun (WGS) entry which is preliminary data.</text>
</comment>
<evidence type="ECO:0000256" key="7">
    <source>
        <dbReference type="ARBA" id="ARBA00030587"/>
    </source>
</evidence>
<dbReference type="STRING" id="1225476.A1D18_04315"/>
<comment type="pathway">
    <text evidence="2">Amino-acid biosynthesis; L-proline biosynthesis; L-glutamate 5-semialdehyde from L-ornithine: step 1/1.</text>
</comment>
<dbReference type="Gene3D" id="3.40.640.10">
    <property type="entry name" value="Type I PLP-dependent aspartate aminotransferase-like (Major domain)"/>
    <property type="match status" value="1"/>
</dbReference>
<dbReference type="EMBL" id="LUKY01000033">
    <property type="protein sequence ID" value="OIZ94093.1"/>
    <property type="molecule type" value="Genomic_DNA"/>
</dbReference>
<evidence type="ECO:0000256" key="3">
    <source>
        <dbReference type="ARBA" id="ARBA00012924"/>
    </source>
</evidence>
<keyword evidence="6 8" id="KW-0663">Pyridoxal phosphate</keyword>
<dbReference type="Pfam" id="PF00202">
    <property type="entry name" value="Aminotran_3"/>
    <property type="match status" value="1"/>
</dbReference>
<keyword evidence="4" id="KW-0032">Aminotransferase</keyword>
<accession>A0A1J8PGA6</accession>
<dbReference type="NCBIfam" id="TIGR01885">
    <property type="entry name" value="Orn_aminotrans"/>
    <property type="match status" value="1"/>
</dbReference>
<dbReference type="FunFam" id="3.40.640.10:FF:000011">
    <property type="entry name" value="Ornithine aminotransferase"/>
    <property type="match status" value="1"/>
</dbReference>
<keyword evidence="10" id="KW-1185">Reference proteome</keyword>
<evidence type="ECO:0000313" key="9">
    <source>
        <dbReference type="EMBL" id="OIZ94093.1"/>
    </source>
</evidence>
<name>A0A1J8PGA6_9COXI</name>
<dbReference type="RefSeq" id="WP_071662587.1">
    <property type="nucleotide sequence ID" value="NZ_LUKY01000033.1"/>
</dbReference>
<dbReference type="InterPro" id="IPR010164">
    <property type="entry name" value="Orn_aminotrans"/>
</dbReference>
<dbReference type="OrthoDB" id="9801052at2"/>
<dbReference type="SUPFAM" id="SSF53383">
    <property type="entry name" value="PLP-dependent transferases"/>
    <property type="match status" value="1"/>
</dbReference>
<evidence type="ECO:0000256" key="5">
    <source>
        <dbReference type="ARBA" id="ARBA00022679"/>
    </source>
</evidence>
<evidence type="ECO:0000256" key="2">
    <source>
        <dbReference type="ARBA" id="ARBA00004998"/>
    </source>
</evidence>
<dbReference type="UniPathway" id="UPA00098">
    <property type="reaction ID" value="UER00358"/>
</dbReference>
<dbReference type="InterPro" id="IPR015422">
    <property type="entry name" value="PyrdxlP-dep_Trfase_small"/>
</dbReference>
<protein>
    <recommendedName>
        <fullName evidence="3">ornithine aminotransferase</fullName>
        <ecNumber evidence="3">2.6.1.13</ecNumber>
    </recommendedName>
    <alternativeName>
        <fullName evidence="7">Ornithine--oxo-acid aminotransferase</fullName>
    </alternativeName>
</protein>
<dbReference type="AlphaFoldDB" id="A0A1J8PGA6"/>
<dbReference type="PROSITE" id="PS00600">
    <property type="entry name" value="AA_TRANSFER_CLASS_3"/>
    <property type="match status" value="1"/>
</dbReference>
<sequence length="422" mass="46239">MSKQPVLADQQPTFANDLRLNNPIELEQRYGAANYDPLPVVLSHGLGAELWDISGKRYIDMMSAYSAVSHGHSHPRLVSVLTQQAQRLAICSRAFYSDRLGAFLKRICDLTQMECALPMNTGVEAVETAIKAARKWAYTIKKVSENQAEIIVCRGNFHGRTTTVVGMSSKPQYQFGFGPFAPGFKTIEYGDAAALSAAITPNTAAFLVEPIQGERGIVVPPQGYLQAIEKICRKNNVLLILDEIQTGLGRTGRFLAYEHENVKPDGLILGKALGGGLLPVSLFLSRRDIMHVFTPGDHGSTFGGNPLAATVALEALNILFDESLIQRSAELGDYLYQNLLKISSPLIKEIRGKGLFIGVELDGRYAKGRDIVLQLLEQGLLSYETHDTVIRLAPPLVISKQQLDKALSILKKVLLANTVQQN</sequence>
<dbReference type="Gene3D" id="3.90.1150.10">
    <property type="entry name" value="Aspartate Aminotransferase, domain 1"/>
    <property type="match status" value="1"/>
</dbReference>
<dbReference type="InterPro" id="IPR050103">
    <property type="entry name" value="Class-III_PLP-dep_AT"/>
</dbReference>
<dbReference type="InterPro" id="IPR049704">
    <property type="entry name" value="Aminotrans_3_PPA_site"/>
</dbReference>
<comment type="similarity">
    <text evidence="8">Belongs to the class-III pyridoxal-phosphate-dependent aminotransferase family.</text>
</comment>
<evidence type="ECO:0000256" key="1">
    <source>
        <dbReference type="ARBA" id="ARBA00001933"/>
    </source>
</evidence>
<dbReference type="PANTHER" id="PTHR11986">
    <property type="entry name" value="AMINOTRANSFERASE CLASS III"/>
    <property type="match status" value="1"/>
</dbReference>
<dbReference type="EC" id="2.6.1.13" evidence="3"/>
<dbReference type="GO" id="GO:0055129">
    <property type="term" value="P:L-proline biosynthetic process"/>
    <property type="evidence" value="ECO:0007669"/>
    <property type="project" value="UniProtKB-UniPathway"/>
</dbReference>
<dbReference type="GO" id="GO:0004587">
    <property type="term" value="F:ornithine aminotransferase activity"/>
    <property type="evidence" value="ECO:0007669"/>
    <property type="project" value="UniProtKB-EC"/>
</dbReference>